<evidence type="ECO:0000313" key="5">
    <source>
        <dbReference type="EMBL" id="CBJ26017.1"/>
    </source>
</evidence>
<dbReference type="InterPro" id="IPR002885">
    <property type="entry name" value="PPR_rpt"/>
</dbReference>
<dbReference type="GO" id="GO:0006396">
    <property type="term" value="P:RNA processing"/>
    <property type="evidence" value="ECO:0007669"/>
    <property type="project" value="TreeGrafter"/>
</dbReference>
<dbReference type="STRING" id="2880.D7FNK6"/>
<dbReference type="Proteomes" id="UP000002630">
    <property type="component" value="Linkage Group LG02"/>
</dbReference>
<keyword evidence="6" id="KW-1185">Reference proteome</keyword>
<sequence>MSELKRKREEHDPEEEPDVTDAIPAASPRAAPVPPTAVAVQPATAAAAAPRESTASEGSKSEAAGPTADTAVAPGGTDPPAISAEKDAAGATSSGTRRGKSKPPTTAGKITICGKEITLQHTGGRKKRKHPMETLILLAYKDELTLKCKANNMVSALEIHQEMKSKGIKQDLSTHMMVLSLCGGSPGDRDELDPGNGLTGGHAASVERTAAAVAKGRVEGASAQDNTFAAAEAALQIFSDASKGGTVSLPESAYTAVIRACCRDGRADRAREALEALKQADLKPRVRTYTPLLEAYSKLDGRLEDCMTLWREAVSPPAGLQQGITMTEREYLHLIAACTRARDEKCFLEVMTEYMDDVLQPRSRHSWDVLKAWFKADGGGGDDATGAATTSPRAAGADAVGRSSQADGGGGDDDVMEGAPQADGDEAVGDPPPVAGKDAVEEASPQADAAGGEKKPPSGGAGSWIVRECYVRKDGTCENCGEVMRSIELSEDDEQRLLKQVGSRRFFHRSFCVFPPKRTREGNMQSRAVGGRGRPRECL</sequence>
<proteinExistence type="predicted"/>
<dbReference type="Gene3D" id="1.25.40.10">
    <property type="entry name" value="Tetratricopeptide repeat domain"/>
    <property type="match status" value="1"/>
</dbReference>
<evidence type="ECO:0000256" key="1">
    <source>
        <dbReference type="ARBA" id="ARBA00022737"/>
    </source>
</evidence>
<dbReference type="InterPro" id="IPR051114">
    <property type="entry name" value="Mito_RNA_Proc_CCM1"/>
</dbReference>
<evidence type="ECO:0000313" key="6">
    <source>
        <dbReference type="Proteomes" id="UP000002630"/>
    </source>
</evidence>
<dbReference type="PANTHER" id="PTHR47934:SF6">
    <property type="entry name" value="MITOCHONDRIAL GROUP I INTRON SPLICING FACTOR CCM1-RELATED"/>
    <property type="match status" value="1"/>
</dbReference>
<feature type="domain" description="PROP1-like PPR" evidence="4">
    <location>
        <begin position="224"/>
        <end position="377"/>
    </location>
</feature>
<evidence type="ECO:0000256" key="2">
    <source>
        <dbReference type="PROSITE-ProRule" id="PRU00708"/>
    </source>
</evidence>
<dbReference type="InterPro" id="IPR033443">
    <property type="entry name" value="PROP1-like_PPR_dom"/>
</dbReference>
<dbReference type="InterPro" id="IPR011990">
    <property type="entry name" value="TPR-like_helical_dom_sf"/>
</dbReference>
<evidence type="ECO:0000259" key="4">
    <source>
        <dbReference type="Pfam" id="PF17177"/>
    </source>
</evidence>
<organism evidence="5 6">
    <name type="scientific">Ectocarpus siliculosus</name>
    <name type="common">Brown alga</name>
    <name type="synonym">Conferva siliculosa</name>
    <dbReference type="NCBI Taxonomy" id="2880"/>
    <lineage>
        <taxon>Eukaryota</taxon>
        <taxon>Sar</taxon>
        <taxon>Stramenopiles</taxon>
        <taxon>Ochrophyta</taxon>
        <taxon>PX clade</taxon>
        <taxon>Phaeophyceae</taxon>
        <taxon>Ectocarpales</taxon>
        <taxon>Ectocarpaceae</taxon>
        <taxon>Ectocarpus</taxon>
    </lineage>
</organism>
<evidence type="ECO:0000256" key="3">
    <source>
        <dbReference type="SAM" id="MobiDB-lite"/>
    </source>
</evidence>
<protein>
    <recommendedName>
        <fullName evidence="4">PROP1-like PPR domain-containing protein</fullName>
    </recommendedName>
</protein>
<dbReference type="GO" id="GO:0005739">
    <property type="term" value="C:mitochondrion"/>
    <property type="evidence" value="ECO:0007669"/>
    <property type="project" value="TreeGrafter"/>
</dbReference>
<name>D7FNK6_ECTSI</name>
<feature type="region of interest" description="Disordered" evidence="3">
    <location>
        <begin position="1"/>
        <end position="109"/>
    </location>
</feature>
<dbReference type="GO" id="GO:0003729">
    <property type="term" value="F:mRNA binding"/>
    <property type="evidence" value="ECO:0007669"/>
    <property type="project" value="TreeGrafter"/>
</dbReference>
<feature type="repeat" description="PPR" evidence="2">
    <location>
        <begin position="250"/>
        <end position="284"/>
    </location>
</feature>
<dbReference type="EMBL" id="FN649727">
    <property type="protein sequence ID" value="CBJ26017.1"/>
    <property type="molecule type" value="Genomic_DNA"/>
</dbReference>
<dbReference type="GO" id="GO:0007005">
    <property type="term" value="P:mitochondrion organization"/>
    <property type="evidence" value="ECO:0007669"/>
    <property type="project" value="TreeGrafter"/>
</dbReference>
<dbReference type="NCBIfam" id="TIGR00756">
    <property type="entry name" value="PPR"/>
    <property type="match status" value="1"/>
</dbReference>
<feature type="compositionally biased region" description="Low complexity" evidence="3">
    <location>
        <begin position="22"/>
        <end position="56"/>
    </location>
</feature>
<feature type="region of interest" description="Disordered" evidence="3">
    <location>
        <begin position="380"/>
        <end position="462"/>
    </location>
</feature>
<accession>D7FNK6</accession>
<dbReference type="PROSITE" id="PS51375">
    <property type="entry name" value="PPR"/>
    <property type="match status" value="1"/>
</dbReference>
<dbReference type="AlphaFoldDB" id="D7FNK6"/>
<feature type="compositionally biased region" description="Basic and acidic residues" evidence="3">
    <location>
        <begin position="1"/>
        <end position="11"/>
    </location>
</feature>
<dbReference type="InParanoid" id="D7FNK6"/>
<gene>
    <name evidence="5" type="ORF">Esi_0018_0097</name>
</gene>
<dbReference type="Pfam" id="PF01535">
    <property type="entry name" value="PPR"/>
    <property type="match status" value="1"/>
</dbReference>
<dbReference type="Pfam" id="PF17177">
    <property type="entry name" value="PPR_long"/>
    <property type="match status" value="1"/>
</dbReference>
<dbReference type="PANTHER" id="PTHR47934">
    <property type="entry name" value="PENTATRICOPEPTIDE REPEAT-CONTAINING PROTEIN PET309, MITOCHONDRIAL"/>
    <property type="match status" value="1"/>
</dbReference>
<keyword evidence="1" id="KW-0677">Repeat</keyword>
<reference evidence="5 6" key="1">
    <citation type="journal article" date="2010" name="Nature">
        <title>The Ectocarpus genome and the independent evolution of multicellularity in brown algae.</title>
        <authorList>
            <person name="Cock J.M."/>
            <person name="Sterck L."/>
            <person name="Rouze P."/>
            <person name="Scornet D."/>
            <person name="Allen A.E."/>
            <person name="Amoutzias G."/>
            <person name="Anthouard V."/>
            <person name="Artiguenave F."/>
            <person name="Aury J.M."/>
            <person name="Badger J.H."/>
            <person name="Beszteri B."/>
            <person name="Billiau K."/>
            <person name="Bonnet E."/>
            <person name="Bothwell J.H."/>
            <person name="Bowler C."/>
            <person name="Boyen C."/>
            <person name="Brownlee C."/>
            <person name="Carrano C.J."/>
            <person name="Charrier B."/>
            <person name="Cho G.Y."/>
            <person name="Coelho S.M."/>
            <person name="Collen J."/>
            <person name="Corre E."/>
            <person name="Da Silva C."/>
            <person name="Delage L."/>
            <person name="Delaroque N."/>
            <person name="Dittami S.M."/>
            <person name="Doulbeau S."/>
            <person name="Elias M."/>
            <person name="Farnham G."/>
            <person name="Gachon C.M."/>
            <person name="Gschloessl B."/>
            <person name="Heesch S."/>
            <person name="Jabbari K."/>
            <person name="Jubin C."/>
            <person name="Kawai H."/>
            <person name="Kimura K."/>
            <person name="Kloareg B."/>
            <person name="Kupper F.C."/>
            <person name="Lang D."/>
            <person name="Le Bail A."/>
            <person name="Leblanc C."/>
            <person name="Lerouge P."/>
            <person name="Lohr M."/>
            <person name="Lopez P.J."/>
            <person name="Martens C."/>
            <person name="Maumus F."/>
            <person name="Michel G."/>
            <person name="Miranda-Saavedra D."/>
            <person name="Morales J."/>
            <person name="Moreau H."/>
            <person name="Motomura T."/>
            <person name="Nagasato C."/>
            <person name="Napoli C.A."/>
            <person name="Nelson D.R."/>
            <person name="Nyvall-Collen P."/>
            <person name="Peters A.F."/>
            <person name="Pommier C."/>
            <person name="Potin P."/>
            <person name="Poulain J."/>
            <person name="Quesneville H."/>
            <person name="Read B."/>
            <person name="Rensing S.A."/>
            <person name="Ritter A."/>
            <person name="Rousvoal S."/>
            <person name="Samanta M."/>
            <person name="Samson G."/>
            <person name="Schroeder D.C."/>
            <person name="Segurens B."/>
            <person name="Strittmatter M."/>
            <person name="Tonon T."/>
            <person name="Tregear J.W."/>
            <person name="Valentin K."/>
            <person name="von Dassow P."/>
            <person name="Yamagishi T."/>
            <person name="Van de Peer Y."/>
            <person name="Wincker P."/>
        </authorList>
    </citation>
    <scope>NUCLEOTIDE SEQUENCE [LARGE SCALE GENOMIC DNA]</scope>
    <source>
        <strain evidence="6">Ec32 / CCAP1310/4</strain>
    </source>
</reference>
<dbReference type="EMBL" id="FN648291">
    <property type="protein sequence ID" value="CBJ26017.1"/>
    <property type="molecule type" value="Genomic_DNA"/>
</dbReference>